<gene>
    <name evidence="2" type="ORF">EDD28_3284</name>
</gene>
<protein>
    <submittedName>
        <fullName evidence="2">Putative ATP-grasp superfamily ATP-dependent carboligase</fullName>
    </submittedName>
</protein>
<keyword evidence="3" id="KW-1185">Reference proteome</keyword>
<feature type="region of interest" description="Disordered" evidence="1">
    <location>
        <begin position="326"/>
        <end position="345"/>
    </location>
</feature>
<evidence type="ECO:0000256" key="1">
    <source>
        <dbReference type="SAM" id="MobiDB-lite"/>
    </source>
</evidence>
<dbReference type="RefSeq" id="WP_123740746.1">
    <property type="nucleotide sequence ID" value="NZ_CALFQU010000008.1"/>
</dbReference>
<name>A0A3N2D249_9MICO</name>
<dbReference type="Gene3D" id="3.40.50.10900">
    <property type="entry name" value="PAC-like subunit"/>
    <property type="match status" value="1"/>
</dbReference>
<dbReference type="Proteomes" id="UP000275356">
    <property type="component" value="Unassembled WGS sequence"/>
</dbReference>
<dbReference type="PIRSF" id="PIRSF028754">
    <property type="entry name" value="UCP028754"/>
    <property type="match status" value="1"/>
</dbReference>
<dbReference type="Pfam" id="PF09754">
    <property type="entry name" value="PAC2"/>
    <property type="match status" value="1"/>
</dbReference>
<comment type="caution">
    <text evidence="2">The sequence shown here is derived from an EMBL/GenBank/DDBJ whole genome shotgun (WGS) entry which is preliminary data.</text>
</comment>
<sequence>MEPSALFTWNLPAGTPAGTPQLPTHHGVPAVVNEESEDAGLTLPTTLDEVEAPVLVHAMRGAIDAGHAGALVAGHLLAAHPTRRVATFDVEELLDYRSRRPVVTFDRTAYTDYATPQLALDYVATADGGMLLLHGVEPDLRWETFSTAVREIVERLGVRTTVALQGIPMGVPHTRPVSVTEHATREDLVEPAPELFGTVQVPGTAASLLELRLGEHGHDAMGFAVHVPHYLAQTEYPAAAAELLRRLARVTELPLDTGALDRAAGTMRVEIDRQVAEAPEVASLVSALEQQYDAYVEAAGKSLLAGTHVPSADEIGAQFEAFLAAQAGEDSDDDGDGSLGGPHEA</sequence>
<accession>A0A3N2D249</accession>
<evidence type="ECO:0000313" key="3">
    <source>
        <dbReference type="Proteomes" id="UP000275356"/>
    </source>
</evidence>
<dbReference type="InterPro" id="IPR019151">
    <property type="entry name" value="Proteasome_assmbl_chaperone_2"/>
</dbReference>
<dbReference type="InterPro" id="IPR038389">
    <property type="entry name" value="PSMG2_sf"/>
</dbReference>
<dbReference type="Gene3D" id="1.10.287.100">
    <property type="match status" value="1"/>
</dbReference>
<dbReference type="OrthoDB" id="3733464at2"/>
<dbReference type="EMBL" id="RKHQ01000002">
    <property type="protein sequence ID" value="ROR93856.1"/>
    <property type="molecule type" value="Genomic_DNA"/>
</dbReference>
<evidence type="ECO:0000313" key="2">
    <source>
        <dbReference type="EMBL" id="ROR93856.1"/>
    </source>
</evidence>
<proteinExistence type="predicted"/>
<dbReference type="AlphaFoldDB" id="A0A3N2D249"/>
<organism evidence="2 3">
    <name type="scientific">Salana multivorans</name>
    <dbReference type="NCBI Taxonomy" id="120377"/>
    <lineage>
        <taxon>Bacteria</taxon>
        <taxon>Bacillati</taxon>
        <taxon>Actinomycetota</taxon>
        <taxon>Actinomycetes</taxon>
        <taxon>Micrococcales</taxon>
        <taxon>Beutenbergiaceae</taxon>
        <taxon>Salana</taxon>
    </lineage>
</organism>
<dbReference type="InterPro" id="IPR008492">
    <property type="entry name" value="Rv2714-like"/>
</dbReference>
<dbReference type="SUPFAM" id="SSF159659">
    <property type="entry name" value="Cgl1923-like"/>
    <property type="match status" value="1"/>
</dbReference>
<keyword evidence="2" id="KW-0436">Ligase</keyword>
<dbReference type="GO" id="GO:0016874">
    <property type="term" value="F:ligase activity"/>
    <property type="evidence" value="ECO:0007669"/>
    <property type="project" value="UniProtKB-KW"/>
</dbReference>
<reference evidence="2 3" key="1">
    <citation type="submission" date="2018-11" db="EMBL/GenBank/DDBJ databases">
        <title>Sequencing the genomes of 1000 actinobacteria strains.</title>
        <authorList>
            <person name="Klenk H.-P."/>
        </authorList>
    </citation>
    <scope>NUCLEOTIDE SEQUENCE [LARGE SCALE GENOMIC DNA]</scope>
    <source>
        <strain evidence="2 3">DSM 13521</strain>
    </source>
</reference>